<dbReference type="SMART" id="SM00757">
    <property type="entry name" value="CRA"/>
    <property type="match status" value="1"/>
</dbReference>
<dbReference type="PANTHER" id="PTHR12864">
    <property type="entry name" value="RAN BINDING PROTEIN 9-RELATED"/>
    <property type="match status" value="1"/>
</dbReference>
<evidence type="ECO:0000313" key="3">
    <source>
        <dbReference type="EMBL" id="PXF42046.1"/>
    </source>
</evidence>
<name>A0A2V3IIX8_9FLOR</name>
<dbReference type="InterPro" id="IPR050618">
    <property type="entry name" value="Ubq-SigPath_Reg"/>
</dbReference>
<dbReference type="SMART" id="SM00449">
    <property type="entry name" value="SPRY"/>
    <property type="match status" value="1"/>
</dbReference>
<gene>
    <name evidence="3" type="ORF">BWQ96_08214</name>
</gene>
<dbReference type="InterPro" id="IPR001870">
    <property type="entry name" value="B30.2/SPRY"/>
</dbReference>
<dbReference type="Gene3D" id="2.60.120.920">
    <property type="match status" value="1"/>
</dbReference>
<accession>A0A2V3IIX8</accession>
<dbReference type="AlphaFoldDB" id="A0A2V3IIX8"/>
<dbReference type="PROSITE" id="PS50897">
    <property type="entry name" value="CTLH"/>
    <property type="match status" value="1"/>
</dbReference>
<dbReference type="STRING" id="448386.A0A2V3IIX8"/>
<dbReference type="InterPro" id="IPR003877">
    <property type="entry name" value="SPRY_dom"/>
</dbReference>
<evidence type="ECO:0000313" key="4">
    <source>
        <dbReference type="Proteomes" id="UP000247409"/>
    </source>
</evidence>
<reference evidence="3 4" key="1">
    <citation type="journal article" date="2018" name="Mol. Biol. Evol.">
        <title>Analysis of the draft genome of the red seaweed Gracilariopsis chorda provides insights into genome size evolution in Rhodophyta.</title>
        <authorList>
            <person name="Lee J."/>
            <person name="Yang E.C."/>
            <person name="Graf L."/>
            <person name="Yang J.H."/>
            <person name="Qiu H."/>
            <person name="Zel Zion U."/>
            <person name="Chan C.X."/>
            <person name="Stephens T.G."/>
            <person name="Weber A.P.M."/>
            <person name="Boo G.H."/>
            <person name="Boo S.M."/>
            <person name="Kim K.M."/>
            <person name="Shin Y."/>
            <person name="Jung M."/>
            <person name="Lee S.J."/>
            <person name="Yim H.S."/>
            <person name="Lee J.H."/>
            <person name="Bhattacharya D."/>
            <person name="Yoon H.S."/>
        </authorList>
    </citation>
    <scope>NUCLEOTIDE SEQUENCE [LARGE SCALE GENOMIC DNA]</scope>
    <source>
        <strain evidence="3 4">SKKU-2015</strain>
        <tissue evidence="3">Whole body</tissue>
    </source>
</reference>
<dbReference type="Pfam" id="PF00622">
    <property type="entry name" value="SPRY"/>
    <property type="match status" value="1"/>
</dbReference>
<dbReference type="InterPro" id="IPR013320">
    <property type="entry name" value="ConA-like_dom_sf"/>
</dbReference>
<organism evidence="3 4">
    <name type="scientific">Gracilariopsis chorda</name>
    <dbReference type="NCBI Taxonomy" id="448386"/>
    <lineage>
        <taxon>Eukaryota</taxon>
        <taxon>Rhodophyta</taxon>
        <taxon>Florideophyceae</taxon>
        <taxon>Rhodymeniophycidae</taxon>
        <taxon>Gracilariales</taxon>
        <taxon>Gracilariaceae</taxon>
        <taxon>Gracilariopsis</taxon>
    </lineage>
</organism>
<protein>
    <submittedName>
        <fullName evidence="3">Ran-binding protein 9</fullName>
    </submittedName>
</protein>
<evidence type="ECO:0000259" key="2">
    <source>
        <dbReference type="PROSITE" id="PS50897"/>
    </source>
</evidence>
<sequence>MRPPIHSLHPPLPLYRFKRRSTDSPLCVNGICTVHAARFHMQPLAFSDDDKADHLQCSHAGLVVTYNGPGREEKDAASIRTHQPIPTYGIALYYFEISIVDQGDTGRIGVGLCDRKVRLGKMPGWETGSYAYHGDDGLLFRQTGIAGNPYGPKYGTDDIIGCCWNLVDNIVFFTRNGKSLGPAFTNLTGTLYPTVGMQSMNGRISANFGTKPFAFDIERYAHQQRDKILAAIMFKPLPQDYTILTDTVLMYLMHNGYSRTAAAFAKDAGREQIYQRERDSMLRRQAVCDKVLSGDIDAAISDLEKQFPQVLRSQLNVRFLLLTQKFIEMIVSGASLEDTVEYGRRELSVFRDKEYIKSAQESDDSLPRADKMLPYADVLRDVYLLLAYGNPAESPTGHLTKQSRREVVADNVNSAILASQGRPMRSLLERFICQNENILKHLMLMGNGPAALVSAQDLL</sequence>
<dbReference type="OrthoDB" id="25503at2759"/>
<keyword evidence="4" id="KW-1185">Reference proteome</keyword>
<evidence type="ECO:0000259" key="1">
    <source>
        <dbReference type="PROSITE" id="PS50188"/>
    </source>
</evidence>
<dbReference type="InterPro" id="IPR013144">
    <property type="entry name" value="CRA_dom"/>
</dbReference>
<dbReference type="SMART" id="SM00668">
    <property type="entry name" value="CTLH"/>
    <property type="match status" value="1"/>
</dbReference>
<dbReference type="InterPro" id="IPR024964">
    <property type="entry name" value="CTLH/CRA"/>
</dbReference>
<proteinExistence type="predicted"/>
<feature type="domain" description="B30.2/SPRY" evidence="1">
    <location>
        <begin position="24"/>
        <end position="213"/>
    </location>
</feature>
<dbReference type="InterPro" id="IPR043136">
    <property type="entry name" value="B30.2/SPRY_sf"/>
</dbReference>
<dbReference type="EMBL" id="NBIV01000178">
    <property type="protein sequence ID" value="PXF42046.1"/>
    <property type="molecule type" value="Genomic_DNA"/>
</dbReference>
<dbReference type="Pfam" id="PF10607">
    <property type="entry name" value="CTLH"/>
    <property type="match status" value="1"/>
</dbReference>
<dbReference type="SUPFAM" id="SSF49899">
    <property type="entry name" value="Concanavalin A-like lectins/glucanases"/>
    <property type="match status" value="1"/>
</dbReference>
<feature type="domain" description="CTLH" evidence="2">
    <location>
        <begin position="280"/>
        <end position="337"/>
    </location>
</feature>
<dbReference type="InterPro" id="IPR006595">
    <property type="entry name" value="CTLH_C"/>
</dbReference>
<dbReference type="PROSITE" id="PS50896">
    <property type="entry name" value="LISH"/>
    <property type="match status" value="1"/>
</dbReference>
<dbReference type="PROSITE" id="PS50188">
    <property type="entry name" value="B302_SPRY"/>
    <property type="match status" value="1"/>
</dbReference>
<comment type="caution">
    <text evidence="3">The sequence shown here is derived from an EMBL/GenBank/DDBJ whole genome shotgun (WGS) entry which is preliminary data.</text>
</comment>
<dbReference type="InterPro" id="IPR006594">
    <property type="entry name" value="LisH"/>
</dbReference>
<dbReference type="Proteomes" id="UP000247409">
    <property type="component" value="Unassembled WGS sequence"/>
</dbReference>